<name>A0A6H9Z016_9ACTN</name>
<reference evidence="6 7" key="1">
    <citation type="submission" date="2019-09" db="EMBL/GenBank/DDBJ databases">
        <title>Actinomadura physcomitrii sp. nov., a novel actinomycete isolated from moss [Physcomitrium sphaericum (Ludw) Fuernr].</title>
        <authorList>
            <person name="Zhuang X."/>
            <person name="Liu C."/>
        </authorList>
    </citation>
    <scope>NUCLEOTIDE SEQUENCE [LARGE SCALE GENOMIC DNA]</scope>
    <source>
        <strain evidence="6 7">HMC1</strain>
    </source>
</reference>
<dbReference type="GO" id="GO:0003677">
    <property type="term" value="F:DNA binding"/>
    <property type="evidence" value="ECO:0007669"/>
    <property type="project" value="UniProtKB-KW"/>
</dbReference>
<sequence>MATVHCLHLNTPHLVGTSFPCCEHCTHEDSGSQVRTSFARRALYCSGVQKDGLRKDGGPRPAYPIASVDNALRLLTLFRENEKVRLSEAREFLGVAHSTAHRLLAMLAYHGFVRQEPDSRVYVAGPMLVEIGLSAVRNMDIRLHARPLLEDLAAWAGETVHLVELEGPMVRYLDAVESTRSLRVAARTGSTLAANCTASGKAILAALPEAEVAALFPAGRPLPRETGRSITDPAELMAELARVRERGHAVNHEESEDGVASVAVAVLGPNGRPVAALAISAPVARLSGERAGDLAAHLGEGAERLAHLVGFGSAA</sequence>
<evidence type="ECO:0000256" key="2">
    <source>
        <dbReference type="ARBA" id="ARBA00023125"/>
    </source>
</evidence>
<keyword evidence="7" id="KW-1185">Reference proteome</keyword>
<dbReference type="InterPro" id="IPR036390">
    <property type="entry name" value="WH_DNA-bd_sf"/>
</dbReference>
<dbReference type="PANTHER" id="PTHR30136:SF24">
    <property type="entry name" value="HTH-TYPE TRANSCRIPTIONAL REPRESSOR ALLR"/>
    <property type="match status" value="1"/>
</dbReference>
<dbReference type="Proteomes" id="UP000468735">
    <property type="component" value="Unassembled WGS sequence"/>
</dbReference>
<feature type="domain" description="IclR-ED" evidence="5">
    <location>
        <begin position="127"/>
        <end position="311"/>
    </location>
</feature>
<keyword evidence="1" id="KW-0805">Transcription regulation</keyword>
<dbReference type="GO" id="GO:0003700">
    <property type="term" value="F:DNA-binding transcription factor activity"/>
    <property type="evidence" value="ECO:0007669"/>
    <property type="project" value="TreeGrafter"/>
</dbReference>
<dbReference type="SMART" id="SM00346">
    <property type="entry name" value="HTH_ICLR"/>
    <property type="match status" value="1"/>
</dbReference>
<comment type="caution">
    <text evidence="6">The sequence shown here is derived from an EMBL/GenBank/DDBJ whole genome shotgun (WGS) entry which is preliminary data.</text>
</comment>
<dbReference type="EMBL" id="WBMT01000007">
    <property type="protein sequence ID" value="KAB2348479.1"/>
    <property type="molecule type" value="Genomic_DNA"/>
</dbReference>
<dbReference type="PANTHER" id="PTHR30136">
    <property type="entry name" value="HELIX-TURN-HELIX TRANSCRIPTIONAL REGULATOR, ICLR FAMILY"/>
    <property type="match status" value="1"/>
</dbReference>
<proteinExistence type="predicted"/>
<dbReference type="Gene3D" id="1.10.10.10">
    <property type="entry name" value="Winged helix-like DNA-binding domain superfamily/Winged helix DNA-binding domain"/>
    <property type="match status" value="1"/>
</dbReference>
<dbReference type="OrthoDB" id="7274111at2"/>
<accession>A0A6H9Z016</accession>
<dbReference type="InterPro" id="IPR050707">
    <property type="entry name" value="HTH_MetabolicPath_Reg"/>
</dbReference>
<dbReference type="InterPro" id="IPR005471">
    <property type="entry name" value="Tscrpt_reg_IclR_N"/>
</dbReference>
<evidence type="ECO:0000256" key="3">
    <source>
        <dbReference type="ARBA" id="ARBA00023163"/>
    </source>
</evidence>
<evidence type="ECO:0000259" key="4">
    <source>
        <dbReference type="PROSITE" id="PS51077"/>
    </source>
</evidence>
<evidence type="ECO:0000259" key="5">
    <source>
        <dbReference type="PROSITE" id="PS51078"/>
    </source>
</evidence>
<dbReference type="GO" id="GO:0045892">
    <property type="term" value="P:negative regulation of DNA-templated transcription"/>
    <property type="evidence" value="ECO:0007669"/>
    <property type="project" value="TreeGrafter"/>
</dbReference>
<dbReference type="SUPFAM" id="SSF46785">
    <property type="entry name" value="Winged helix' DNA-binding domain"/>
    <property type="match status" value="1"/>
</dbReference>
<evidence type="ECO:0000313" key="7">
    <source>
        <dbReference type="Proteomes" id="UP000468735"/>
    </source>
</evidence>
<evidence type="ECO:0000256" key="1">
    <source>
        <dbReference type="ARBA" id="ARBA00023015"/>
    </source>
</evidence>
<dbReference type="PROSITE" id="PS51078">
    <property type="entry name" value="ICLR_ED"/>
    <property type="match status" value="1"/>
</dbReference>
<dbReference type="SUPFAM" id="SSF55781">
    <property type="entry name" value="GAF domain-like"/>
    <property type="match status" value="1"/>
</dbReference>
<protein>
    <submittedName>
        <fullName evidence="6">IclR family transcriptional regulator</fullName>
    </submittedName>
</protein>
<dbReference type="Pfam" id="PF01614">
    <property type="entry name" value="IclR_C"/>
    <property type="match status" value="1"/>
</dbReference>
<dbReference type="InterPro" id="IPR014757">
    <property type="entry name" value="Tscrpt_reg_IclR_C"/>
</dbReference>
<dbReference type="Gene3D" id="3.30.450.40">
    <property type="match status" value="1"/>
</dbReference>
<gene>
    <name evidence="6" type="ORF">F8566_16990</name>
</gene>
<keyword evidence="2" id="KW-0238">DNA-binding</keyword>
<keyword evidence="3" id="KW-0804">Transcription</keyword>
<evidence type="ECO:0000313" key="6">
    <source>
        <dbReference type="EMBL" id="KAB2348479.1"/>
    </source>
</evidence>
<dbReference type="AlphaFoldDB" id="A0A6H9Z016"/>
<dbReference type="InterPro" id="IPR029016">
    <property type="entry name" value="GAF-like_dom_sf"/>
</dbReference>
<dbReference type="PROSITE" id="PS51077">
    <property type="entry name" value="HTH_ICLR"/>
    <property type="match status" value="1"/>
</dbReference>
<organism evidence="6 7">
    <name type="scientific">Actinomadura rudentiformis</name>
    <dbReference type="NCBI Taxonomy" id="359158"/>
    <lineage>
        <taxon>Bacteria</taxon>
        <taxon>Bacillati</taxon>
        <taxon>Actinomycetota</taxon>
        <taxon>Actinomycetes</taxon>
        <taxon>Streptosporangiales</taxon>
        <taxon>Thermomonosporaceae</taxon>
        <taxon>Actinomadura</taxon>
    </lineage>
</organism>
<feature type="domain" description="HTH iclR-type" evidence="4">
    <location>
        <begin position="65"/>
        <end position="126"/>
    </location>
</feature>
<dbReference type="InterPro" id="IPR036388">
    <property type="entry name" value="WH-like_DNA-bd_sf"/>
</dbReference>
<dbReference type="Pfam" id="PF09339">
    <property type="entry name" value="HTH_IclR"/>
    <property type="match status" value="1"/>
</dbReference>